<dbReference type="Gene3D" id="3.10.20.90">
    <property type="entry name" value="Phosphatidylinositol 3-kinase Catalytic Subunit, Chain A, domain 1"/>
    <property type="match status" value="1"/>
</dbReference>
<keyword evidence="10" id="KW-0539">Nucleus</keyword>
<dbReference type="InterPro" id="IPR018200">
    <property type="entry name" value="USP_CS"/>
</dbReference>
<sequence>MSNRPTTRGKNKRNRLDDNARAISEIFRKIHSTGQVSEDGVNQLYMIWKPVCQGCRVNAKDNPNCFCGLVPPSNGTRKSGLWQRMSEIVLSLGPDPSKDLRASTDSPAGLTNLGATCYANSILQCLYMNKSFREGVFSVEPEVLKEQPVLYQLARLFGQLHASKMAFVDSAPFIKTLELDNGVQQDSHEFLTLLFSLLEQCLSCSEVPKARTIVQDLFRGSVSHVTTCTKCGKDSDASSKIEDFYGLELNVKGLKSLYESLDDYLSVEELRGDNQYYCESCTTRVDATRSIKLRSLPAVLNFQLKRCVFLPKTTTKKKITSAFCFPGELDMGNRLSEHPQSELIYDLSAVLIHKGSAVNSGHYIAHIKDESTEQWWEFDDEHVSNLGQHPFGDDSSSSATKPVQTEPVVQPSCSESMDAIVIGNHMDVGQVQSSQSNVLVHVPTFSSSDAYMLTYILRRSKNGGEKADMLSGGHEMEKEGDMVSPQNDVSLPSHLYEEVKQLNESYLDACEQYKSKKELELDCITERRQEVRSVLSEAPVQSLEESYFWISIDWLRHWADNITSSTIDNTPIQCLHGKVPFSKVGSMKRLSAKAWTMLFSKYNGGPTLSRDDYCTDCLFEGARTMVCADSYRDRRTSMKELAEIALAGKCLDGQMYYVSKAWLHQWLRRKNIDSPCEADAGPTASIRCSHGELMPEQATGARRLLVPESLWFFFYETANAVKPDDPLGCSTFPSDSEPCAQCSMELTEVSCLEDNLREFKLKQRQNHDKLASGKSIALYPLCRFYLLPSSWLSKWKSYITASGKNTSSSAEPETLNSVIDLLKCEKHSRLLERPPDLICKRGMILQKVPTTDGLTIITENDWRLFCEDWGGTVEKGISAEIELSNCMPDNLVGSCEEMPISEHMNSHDEANGEAEPKRPVIKTCPEVCEDCIGERESCELMRKLNYNNEYICVCFVRGKEPPRSILEASGNISEPDRRTSKRSRKTTFGNSVNLNVSGSTLIYQLKMMIWESFGVVKENQILHKGSRVIDRESATLADMNIFPGDILWVTDSEIHENRDIADELSDQKMEVQQAEEGFRGTLLTSNISSQVIPEACFN</sequence>
<accession>A0A5B7BQ13</accession>
<dbReference type="FunFam" id="3.90.70.10:FF:000049">
    <property type="entry name" value="ubiquitin carboxyl-terminal hydrolase 48"/>
    <property type="match status" value="1"/>
</dbReference>
<evidence type="ECO:0000256" key="13">
    <source>
        <dbReference type="ARBA" id="ARBA00075174"/>
    </source>
</evidence>
<dbReference type="CDD" id="cd02668">
    <property type="entry name" value="Peptidase_C19L"/>
    <property type="match status" value="1"/>
</dbReference>
<comment type="similarity">
    <text evidence="3">Belongs to the peptidase C19 family.</text>
</comment>
<dbReference type="Gene3D" id="3.30.2230.10">
    <property type="entry name" value="DUSP-like"/>
    <property type="match status" value="1"/>
</dbReference>
<dbReference type="GO" id="GO:0004197">
    <property type="term" value="F:cysteine-type endopeptidase activity"/>
    <property type="evidence" value="ECO:0007669"/>
    <property type="project" value="InterPro"/>
</dbReference>
<feature type="region of interest" description="Disordered" evidence="16">
    <location>
        <begin position="386"/>
        <end position="410"/>
    </location>
</feature>
<evidence type="ECO:0000259" key="17">
    <source>
        <dbReference type="PROSITE" id="PS50235"/>
    </source>
</evidence>
<evidence type="ECO:0000256" key="14">
    <source>
        <dbReference type="ARBA" id="ARBA00078771"/>
    </source>
</evidence>
<dbReference type="GO" id="GO:0005634">
    <property type="term" value="C:nucleus"/>
    <property type="evidence" value="ECO:0007669"/>
    <property type="project" value="UniProtKB-SubCell"/>
</dbReference>
<dbReference type="SMART" id="SM00695">
    <property type="entry name" value="DUSP"/>
    <property type="match status" value="1"/>
</dbReference>
<dbReference type="AlphaFoldDB" id="A0A5B7BQ13"/>
<evidence type="ECO:0000256" key="11">
    <source>
        <dbReference type="ARBA" id="ARBA00056392"/>
    </source>
</evidence>
<comment type="function">
    <text evidence="11">Recognizes and hydrolyzes the peptide bond at the C-terminal Gly of ubiquitin. Involved in the processing of poly-ubiquitin precursors as well as that of ubiquitinated proteins. Deubiquitinates H2BK143ub1 of histone H2B.</text>
</comment>
<evidence type="ECO:0000256" key="12">
    <source>
        <dbReference type="ARBA" id="ARBA00071636"/>
    </source>
</evidence>
<evidence type="ECO:0000256" key="7">
    <source>
        <dbReference type="ARBA" id="ARBA00022786"/>
    </source>
</evidence>
<dbReference type="Gene3D" id="3.90.70.10">
    <property type="entry name" value="Cysteine proteinases"/>
    <property type="match status" value="1"/>
</dbReference>
<comment type="subcellular location">
    <subcellularLocation>
        <location evidence="2">Nucleus</location>
    </subcellularLocation>
</comment>
<evidence type="ECO:0000256" key="10">
    <source>
        <dbReference type="ARBA" id="ARBA00023242"/>
    </source>
</evidence>
<feature type="region of interest" description="Disordered" evidence="16">
    <location>
        <begin position="965"/>
        <end position="986"/>
    </location>
</feature>
<dbReference type="InterPro" id="IPR006615">
    <property type="entry name" value="Pept_C19_DUSP"/>
</dbReference>
<dbReference type="InterPro" id="IPR044743">
    <property type="entry name" value="Ubl_USP48"/>
</dbReference>
<dbReference type="InterPro" id="IPR028889">
    <property type="entry name" value="USP"/>
</dbReference>
<evidence type="ECO:0000256" key="2">
    <source>
        <dbReference type="ARBA" id="ARBA00004123"/>
    </source>
</evidence>
<dbReference type="CDD" id="cd01795">
    <property type="entry name" value="Ubl_USP48"/>
    <property type="match status" value="1"/>
</dbReference>
<dbReference type="InterPro" id="IPR050164">
    <property type="entry name" value="Peptidase_C19"/>
</dbReference>
<keyword evidence="6" id="KW-0677">Repeat</keyword>
<keyword evidence="7" id="KW-0833">Ubl conjugation pathway</keyword>
<evidence type="ECO:0000256" key="15">
    <source>
        <dbReference type="ARBA" id="ARBA00082179"/>
    </source>
</evidence>
<feature type="domain" description="DUSP" evidence="18">
    <location>
        <begin position="758"/>
        <end position="881"/>
    </location>
</feature>
<proteinExistence type="inferred from homology"/>
<dbReference type="InterPro" id="IPR001394">
    <property type="entry name" value="Peptidase_C19_UCH"/>
</dbReference>
<dbReference type="InterPro" id="IPR038765">
    <property type="entry name" value="Papain-like_cys_pep_sf"/>
</dbReference>
<dbReference type="EC" id="3.4.19.12" evidence="4"/>
<protein>
    <recommendedName>
        <fullName evidence="12">Ubiquitin carboxyl-terminal hydrolase 26</fullName>
        <ecNumber evidence="4">3.4.19.12</ecNumber>
    </recommendedName>
    <alternativeName>
        <fullName evidence="15">Deubiquitinating enzyme 26</fullName>
    </alternativeName>
    <alternativeName>
        <fullName evidence="13">Ubiquitin thioesterase 26</fullName>
    </alternativeName>
    <alternativeName>
        <fullName evidence="14">Ubiquitin-specific-processing protease 26</fullName>
    </alternativeName>
</protein>
<dbReference type="GO" id="GO:0004843">
    <property type="term" value="F:cysteine-type deubiquitinase activity"/>
    <property type="evidence" value="ECO:0007669"/>
    <property type="project" value="UniProtKB-EC"/>
</dbReference>
<name>A0A5B7BQ13_DAVIN</name>
<feature type="domain" description="DUSP" evidence="18">
    <location>
        <begin position="522"/>
        <end position="613"/>
    </location>
</feature>
<evidence type="ECO:0000256" key="6">
    <source>
        <dbReference type="ARBA" id="ARBA00022737"/>
    </source>
</evidence>
<evidence type="ECO:0000256" key="5">
    <source>
        <dbReference type="ARBA" id="ARBA00022670"/>
    </source>
</evidence>
<evidence type="ECO:0000256" key="16">
    <source>
        <dbReference type="SAM" id="MobiDB-lite"/>
    </source>
</evidence>
<dbReference type="FunFam" id="3.30.2230.10:FF:000005">
    <property type="entry name" value="Ubiquitin carboxyl-terminal hydrolase 26"/>
    <property type="match status" value="1"/>
</dbReference>
<reference evidence="19" key="1">
    <citation type="submission" date="2019-08" db="EMBL/GenBank/DDBJ databases">
        <title>Reference gene set and small RNA set construction with multiple tissues from Davidia involucrata Baill.</title>
        <authorList>
            <person name="Yang H."/>
            <person name="Zhou C."/>
            <person name="Li G."/>
            <person name="Wang J."/>
            <person name="Gao P."/>
            <person name="Wang M."/>
            <person name="Wang R."/>
            <person name="Zhao Y."/>
        </authorList>
    </citation>
    <scope>NUCLEOTIDE SEQUENCE</scope>
    <source>
        <tissue evidence="19">Mixed with DoveR01_LX</tissue>
    </source>
</reference>
<gene>
    <name evidence="19" type="ORF">Din_038634</name>
</gene>
<dbReference type="SUPFAM" id="SSF143791">
    <property type="entry name" value="DUSP-like"/>
    <property type="match status" value="1"/>
</dbReference>
<evidence type="ECO:0000256" key="3">
    <source>
        <dbReference type="ARBA" id="ARBA00009085"/>
    </source>
</evidence>
<comment type="catalytic activity">
    <reaction evidence="1">
        <text>Thiol-dependent hydrolysis of ester, thioester, amide, peptide and isopeptide bonds formed by the C-terminal Gly of ubiquitin (a 76-residue protein attached to proteins as an intracellular targeting signal).</text>
        <dbReference type="EC" id="3.4.19.12"/>
    </reaction>
</comment>
<evidence type="ECO:0000256" key="8">
    <source>
        <dbReference type="ARBA" id="ARBA00022801"/>
    </source>
</evidence>
<dbReference type="SUPFAM" id="SSF54236">
    <property type="entry name" value="Ubiquitin-like"/>
    <property type="match status" value="1"/>
</dbReference>
<dbReference type="PANTHER" id="PTHR24006">
    <property type="entry name" value="UBIQUITIN CARBOXYL-TERMINAL HYDROLASE"/>
    <property type="match status" value="1"/>
</dbReference>
<dbReference type="Pfam" id="PF00443">
    <property type="entry name" value="UCH"/>
    <property type="match status" value="1"/>
</dbReference>
<dbReference type="SUPFAM" id="SSF54001">
    <property type="entry name" value="Cysteine proteinases"/>
    <property type="match status" value="1"/>
</dbReference>
<dbReference type="EMBL" id="GHES01038634">
    <property type="protein sequence ID" value="MPA69193.1"/>
    <property type="molecule type" value="Transcribed_RNA"/>
</dbReference>
<dbReference type="InterPro" id="IPR029071">
    <property type="entry name" value="Ubiquitin-like_domsf"/>
</dbReference>
<dbReference type="PROSITE" id="PS51283">
    <property type="entry name" value="DUSP"/>
    <property type="match status" value="3"/>
</dbReference>
<dbReference type="GO" id="GO:0006508">
    <property type="term" value="P:proteolysis"/>
    <property type="evidence" value="ECO:0007669"/>
    <property type="project" value="UniProtKB-KW"/>
</dbReference>
<feature type="domain" description="USP" evidence="17">
    <location>
        <begin position="108"/>
        <end position="407"/>
    </location>
</feature>
<dbReference type="InterPro" id="IPR035927">
    <property type="entry name" value="DUSP-like_sf"/>
</dbReference>
<evidence type="ECO:0000256" key="9">
    <source>
        <dbReference type="ARBA" id="ARBA00022807"/>
    </source>
</evidence>
<dbReference type="PROSITE" id="PS00973">
    <property type="entry name" value="USP_2"/>
    <property type="match status" value="1"/>
</dbReference>
<keyword evidence="8 19" id="KW-0378">Hydrolase</keyword>
<keyword evidence="9" id="KW-0788">Thiol protease</keyword>
<dbReference type="PROSITE" id="PS00972">
    <property type="entry name" value="USP_1"/>
    <property type="match status" value="1"/>
</dbReference>
<evidence type="ECO:0000313" key="19">
    <source>
        <dbReference type="EMBL" id="MPA69193.1"/>
    </source>
</evidence>
<evidence type="ECO:0000256" key="4">
    <source>
        <dbReference type="ARBA" id="ARBA00012759"/>
    </source>
</evidence>
<feature type="compositionally biased region" description="Polar residues" evidence="16">
    <location>
        <begin position="394"/>
        <end position="403"/>
    </location>
</feature>
<dbReference type="InterPro" id="IPR033841">
    <property type="entry name" value="Pep_USP48"/>
</dbReference>
<evidence type="ECO:0000259" key="18">
    <source>
        <dbReference type="PROSITE" id="PS51283"/>
    </source>
</evidence>
<feature type="domain" description="DUSP" evidence="18">
    <location>
        <begin position="629"/>
        <end position="732"/>
    </location>
</feature>
<dbReference type="GO" id="GO:0016579">
    <property type="term" value="P:protein deubiquitination"/>
    <property type="evidence" value="ECO:0007669"/>
    <property type="project" value="InterPro"/>
</dbReference>
<dbReference type="GO" id="GO:0005829">
    <property type="term" value="C:cytosol"/>
    <property type="evidence" value="ECO:0007669"/>
    <property type="project" value="TreeGrafter"/>
</dbReference>
<dbReference type="PANTHER" id="PTHR24006:SF722">
    <property type="entry name" value="UBIQUITIN CARBOXYL-TERMINAL HYDROLASE 48"/>
    <property type="match status" value="1"/>
</dbReference>
<keyword evidence="5" id="KW-0645">Protease</keyword>
<dbReference type="PROSITE" id="PS50235">
    <property type="entry name" value="USP_3"/>
    <property type="match status" value="1"/>
</dbReference>
<organism evidence="19">
    <name type="scientific">Davidia involucrata</name>
    <name type="common">Dove tree</name>
    <dbReference type="NCBI Taxonomy" id="16924"/>
    <lineage>
        <taxon>Eukaryota</taxon>
        <taxon>Viridiplantae</taxon>
        <taxon>Streptophyta</taxon>
        <taxon>Embryophyta</taxon>
        <taxon>Tracheophyta</taxon>
        <taxon>Spermatophyta</taxon>
        <taxon>Magnoliopsida</taxon>
        <taxon>eudicotyledons</taxon>
        <taxon>Gunneridae</taxon>
        <taxon>Pentapetalae</taxon>
        <taxon>asterids</taxon>
        <taxon>Cornales</taxon>
        <taxon>Nyssaceae</taxon>
        <taxon>Davidia</taxon>
    </lineage>
</organism>
<evidence type="ECO:0000256" key="1">
    <source>
        <dbReference type="ARBA" id="ARBA00000707"/>
    </source>
</evidence>